<gene>
    <name evidence="1" type="ORF">ENS56_14435</name>
</gene>
<sequence length="616" mass="69351">MKNKFLLLLVILFCNYLIGQSKINETFVGDWVGTGWGWEIRFKQTAGEFAKQFVKGKVDLPFENEKIIMSLMVTHTTHYYFSIDERGNVKGKGIITYDLIPNLCGLAALTQQVNERINLMSLIPSIFKWASELGRNAVQNFNSEWYEEQNKFAMDMKVFQNLTKKFSEIDPNSIEGKQIKSDFLKWLQNNTMNEDIRQLAAALVYNRSAAGTHAIGAGLKSSSLLFQSFEETELNSWKEIALDELLNQIMGELSEHYNEAMKHIAQKSEKGEELCRCGAGASVNAGAKYGPTTIEELVRAIGPDAATTLLFDVALGSPPVGLVLSIPGVTQVQYYYKGLKNGPENRSFDIAGRLSGDQLFLEIDGDVKGGDKDLTIEYMVNYKKDSGKFPCWSPFLDQPADVFPSGEEILYEYVTVPKIFPIKDENTGKITNVTVPEKQSKQKKVFHDMPFATFHKTGTHRNNKSMWHEYEYTWRAYKLTTPLTEEEIKKEKEKAQKGKFIKDKIDELIKTGQTSFDVTFTPGQSSIEPGSESTIADIAQVLKNFPKDKFSISVCCDSLADNTLLSKRTNYIIIALAKEGIKKSQLQGVGCESFSAKETKVKSYDRACIILSRNKK</sequence>
<reference evidence="1" key="1">
    <citation type="journal article" date="2020" name="mSystems">
        <title>Genome- and Community-Level Interaction Insights into Carbon Utilization and Element Cycling Functions of Hydrothermarchaeota in Hydrothermal Sediment.</title>
        <authorList>
            <person name="Zhou Z."/>
            <person name="Liu Y."/>
            <person name="Xu W."/>
            <person name="Pan J."/>
            <person name="Luo Z.H."/>
            <person name="Li M."/>
        </authorList>
    </citation>
    <scope>NUCLEOTIDE SEQUENCE [LARGE SCALE GENOMIC DNA]</scope>
    <source>
        <strain evidence="1">SpSt-500</strain>
    </source>
</reference>
<evidence type="ECO:0008006" key="2">
    <source>
        <dbReference type="Google" id="ProtNLM"/>
    </source>
</evidence>
<organism evidence="1">
    <name type="scientific">Ignavibacterium album</name>
    <dbReference type="NCBI Taxonomy" id="591197"/>
    <lineage>
        <taxon>Bacteria</taxon>
        <taxon>Pseudomonadati</taxon>
        <taxon>Ignavibacteriota</taxon>
        <taxon>Ignavibacteria</taxon>
        <taxon>Ignavibacteriales</taxon>
        <taxon>Ignavibacteriaceae</taxon>
        <taxon>Ignavibacterium</taxon>
    </lineage>
</organism>
<evidence type="ECO:0000313" key="1">
    <source>
        <dbReference type="EMBL" id="HGT49232.1"/>
    </source>
</evidence>
<comment type="caution">
    <text evidence="1">The sequence shown here is derived from an EMBL/GenBank/DDBJ whole genome shotgun (WGS) entry which is preliminary data.</text>
</comment>
<dbReference type="Gene3D" id="3.30.1330.60">
    <property type="entry name" value="OmpA-like domain"/>
    <property type="match status" value="1"/>
</dbReference>
<name>A0A832G8I7_9BACT</name>
<protein>
    <recommendedName>
        <fullName evidence="2">OmpA-like domain-containing protein</fullName>
    </recommendedName>
</protein>
<accession>A0A832G8I7</accession>
<proteinExistence type="predicted"/>
<dbReference type="AlphaFoldDB" id="A0A832G8I7"/>
<dbReference type="EMBL" id="DSVI01000027">
    <property type="protein sequence ID" value="HGT49232.1"/>
    <property type="molecule type" value="Genomic_DNA"/>
</dbReference>
<dbReference type="InterPro" id="IPR036737">
    <property type="entry name" value="OmpA-like_sf"/>
</dbReference>